<evidence type="ECO:0008006" key="2">
    <source>
        <dbReference type="Google" id="ProtNLM"/>
    </source>
</evidence>
<comment type="caution">
    <text evidence="1">The sequence shown here is derived from an EMBL/GenBank/DDBJ whole genome shotgun (WGS) entry which is preliminary data.</text>
</comment>
<organism evidence="1">
    <name type="scientific">marine sediment metagenome</name>
    <dbReference type="NCBI Taxonomy" id="412755"/>
    <lineage>
        <taxon>unclassified sequences</taxon>
        <taxon>metagenomes</taxon>
        <taxon>ecological metagenomes</taxon>
    </lineage>
</organism>
<sequence length="132" mass="15392">AEFALRYAVEFARRSDSKPIFLFLSRNDGVKSDCFTTDASQETEKEKKIREKIELLIDCSIMEGINIEQYECCGEYIEKACEFVRKLNISEIVIAVPDKKDEHYQKIKKNISLLLKMTSCRILTVKEKDKEK</sequence>
<proteinExistence type="predicted"/>
<accession>X1SK83</accession>
<dbReference type="EMBL" id="BARW01005456">
    <property type="protein sequence ID" value="GAI79556.1"/>
    <property type="molecule type" value="Genomic_DNA"/>
</dbReference>
<dbReference type="AlphaFoldDB" id="X1SK83"/>
<name>X1SK83_9ZZZZ</name>
<reference evidence="1" key="1">
    <citation type="journal article" date="2014" name="Front. Microbiol.">
        <title>High frequency of phylogenetically diverse reductive dehalogenase-homologous genes in deep subseafloor sedimentary metagenomes.</title>
        <authorList>
            <person name="Kawai M."/>
            <person name="Futagami T."/>
            <person name="Toyoda A."/>
            <person name="Takaki Y."/>
            <person name="Nishi S."/>
            <person name="Hori S."/>
            <person name="Arai W."/>
            <person name="Tsubouchi T."/>
            <person name="Morono Y."/>
            <person name="Uchiyama I."/>
            <person name="Ito T."/>
            <person name="Fujiyama A."/>
            <person name="Inagaki F."/>
            <person name="Takami H."/>
        </authorList>
    </citation>
    <scope>NUCLEOTIDE SEQUENCE</scope>
    <source>
        <strain evidence="1">Expedition CK06-06</strain>
    </source>
</reference>
<evidence type="ECO:0000313" key="1">
    <source>
        <dbReference type="EMBL" id="GAI79556.1"/>
    </source>
</evidence>
<feature type="non-terminal residue" evidence="1">
    <location>
        <position position="1"/>
    </location>
</feature>
<protein>
    <recommendedName>
        <fullName evidence="2">UspA domain-containing protein</fullName>
    </recommendedName>
</protein>
<dbReference type="SUPFAM" id="SSF52402">
    <property type="entry name" value="Adenine nucleotide alpha hydrolases-like"/>
    <property type="match status" value="1"/>
</dbReference>
<gene>
    <name evidence="1" type="ORF">S12H4_11874</name>
</gene>